<dbReference type="SMART" id="SM00903">
    <property type="entry name" value="Flavin_Reduct"/>
    <property type="match status" value="1"/>
</dbReference>
<sequence>MTINTRDLRDTLGKFATGVCLVTIQGTDGRPLALTINSFASVSLDPPLVLWSLQRDADTYTEFVNAPEYAINVLSSAQQDHSNRYAMKDGHELDASHYVPGDNGAPLIVDALAGFECSLDAVHPGGDHVILVGRVTRFWRGAPGEPLVFFGGGYRQLHDGVSP</sequence>
<dbReference type="EMBL" id="SLWX01000001">
    <property type="protein sequence ID" value="TCO78282.1"/>
    <property type="molecule type" value="Genomic_DNA"/>
</dbReference>
<comment type="caution">
    <text evidence="4">The sequence shown here is derived from an EMBL/GenBank/DDBJ whole genome shotgun (WGS) entry which is preliminary data.</text>
</comment>
<dbReference type="SUPFAM" id="SSF50475">
    <property type="entry name" value="FMN-binding split barrel"/>
    <property type="match status" value="1"/>
</dbReference>
<feature type="domain" description="Flavin reductase like" evidence="3">
    <location>
        <begin position="12"/>
        <end position="156"/>
    </location>
</feature>
<evidence type="ECO:0000256" key="2">
    <source>
        <dbReference type="ARBA" id="ARBA00023002"/>
    </source>
</evidence>
<name>A0A4R2KYQ5_9GAMM</name>
<dbReference type="InterPro" id="IPR002563">
    <property type="entry name" value="Flavin_Rdtase-like_dom"/>
</dbReference>
<keyword evidence="5" id="KW-1185">Reference proteome</keyword>
<evidence type="ECO:0000313" key="5">
    <source>
        <dbReference type="Proteomes" id="UP000294980"/>
    </source>
</evidence>
<dbReference type="InterPro" id="IPR050268">
    <property type="entry name" value="NADH-dep_flavin_reductase"/>
</dbReference>
<dbReference type="Gene3D" id="2.30.110.10">
    <property type="entry name" value="Electron Transport, Fmn-binding Protein, Chain A"/>
    <property type="match status" value="1"/>
</dbReference>
<dbReference type="InterPro" id="IPR012349">
    <property type="entry name" value="Split_barrel_FMN-bd"/>
</dbReference>
<protein>
    <submittedName>
        <fullName evidence="4">Flavin reductase (DIM6/NTAB) family NADH-FMN oxidoreductase RutF</fullName>
    </submittedName>
</protein>
<reference evidence="4 5" key="1">
    <citation type="submission" date="2019-03" db="EMBL/GenBank/DDBJ databases">
        <title>Genomic Encyclopedia of Type Strains, Phase IV (KMG-IV): sequencing the most valuable type-strain genomes for metagenomic binning, comparative biology and taxonomic classification.</title>
        <authorList>
            <person name="Goeker M."/>
        </authorList>
    </citation>
    <scope>NUCLEOTIDE SEQUENCE [LARGE SCALE GENOMIC DNA]</scope>
    <source>
        <strain evidence="4 5">DSM 23344</strain>
    </source>
</reference>
<dbReference type="OrthoDB" id="9792858at2"/>
<dbReference type="RefSeq" id="WP_117316304.1">
    <property type="nucleotide sequence ID" value="NZ_QQSW01000006.1"/>
</dbReference>
<dbReference type="PANTHER" id="PTHR30466">
    <property type="entry name" value="FLAVIN REDUCTASE"/>
    <property type="match status" value="1"/>
</dbReference>
<dbReference type="Pfam" id="PF01613">
    <property type="entry name" value="Flavin_Reduct"/>
    <property type="match status" value="1"/>
</dbReference>
<evidence type="ECO:0000313" key="4">
    <source>
        <dbReference type="EMBL" id="TCO78282.1"/>
    </source>
</evidence>
<dbReference type="GO" id="GO:0010181">
    <property type="term" value="F:FMN binding"/>
    <property type="evidence" value="ECO:0007669"/>
    <property type="project" value="InterPro"/>
</dbReference>
<dbReference type="GO" id="GO:0042602">
    <property type="term" value="F:riboflavin reductase (NADPH) activity"/>
    <property type="evidence" value="ECO:0007669"/>
    <property type="project" value="TreeGrafter"/>
</dbReference>
<dbReference type="AlphaFoldDB" id="A0A4R2KYQ5"/>
<dbReference type="PANTHER" id="PTHR30466:SF11">
    <property type="entry name" value="FLAVIN-DEPENDENT MONOOXYGENASE, REDUCTASE SUBUNIT HSAB"/>
    <property type="match status" value="1"/>
</dbReference>
<evidence type="ECO:0000259" key="3">
    <source>
        <dbReference type="SMART" id="SM00903"/>
    </source>
</evidence>
<organism evidence="4 5">
    <name type="scientific">Chromatocurvus halotolerans</name>
    <dbReference type="NCBI Taxonomy" id="1132028"/>
    <lineage>
        <taxon>Bacteria</taxon>
        <taxon>Pseudomonadati</taxon>
        <taxon>Pseudomonadota</taxon>
        <taxon>Gammaproteobacteria</taxon>
        <taxon>Cellvibrionales</taxon>
        <taxon>Halieaceae</taxon>
        <taxon>Chromatocurvus</taxon>
    </lineage>
</organism>
<gene>
    <name evidence="4" type="ORF">EV688_10195</name>
</gene>
<evidence type="ECO:0000256" key="1">
    <source>
        <dbReference type="ARBA" id="ARBA00008898"/>
    </source>
</evidence>
<comment type="similarity">
    <text evidence="1">Belongs to the non-flavoprotein flavin reductase family.</text>
</comment>
<accession>A0A4R2KYQ5</accession>
<dbReference type="Proteomes" id="UP000294980">
    <property type="component" value="Unassembled WGS sequence"/>
</dbReference>
<keyword evidence="2" id="KW-0560">Oxidoreductase</keyword>
<proteinExistence type="inferred from homology"/>